<keyword evidence="1" id="KW-0812">Transmembrane</keyword>
<dbReference type="Pfam" id="PF11167">
    <property type="entry name" value="DUF2953"/>
    <property type="match status" value="1"/>
</dbReference>
<accession>A0ABW3L380</accession>
<dbReference type="Proteomes" id="UP001596990">
    <property type="component" value="Unassembled WGS sequence"/>
</dbReference>
<gene>
    <name evidence="2" type="ORF">ACFQ2J_07510</name>
</gene>
<protein>
    <submittedName>
        <fullName evidence="2">DUF2953 domain-containing protein</fullName>
    </submittedName>
</protein>
<proteinExistence type="predicted"/>
<evidence type="ECO:0000313" key="2">
    <source>
        <dbReference type="EMBL" id="MFD1019044.1"/>
    </source>
</evidence>
<comment type="caution">
    <text evidence="2">The sequence shown here is derived from an EMBL/GenBank/DDBJ whole genome shotgun (WGS) entry which is preliminary data.</text>
</comment>
<keyword evidence="1" id="KW-1133">Transmembrane helix</keyword>
<organism evidence="2 3">
    <name type="scientific">Thalassobacillus hwangdonensis</name>
    <dbReference type="NCBI Taxonomy" id="546108"/>
    <lineage>
        <taxon>Bacteria</taxon>
        <taxon>Bacillati</taxon>
        <taxon>Bacillota</taxon>
        <taxon>Bacilli</taxon>
        <taxon>Bacillales</taxon>
        <taxon>Bacillaceae</taxon>
        <taxon>Thalassobacillus</taxon>
    </lineage>
</organism>
<keyword evidence="1" id="KW-0472">Membrane</keyword>
<name>A0ABW3L380_9BACI</name>
<keyword evidence="3" id="KW-1185">Reference proteome</keyword>
<dbReference type="InterPro" id="IPR021338">
    <property type="entry name" value="DUF2953"/>
</dbReference>
<dbReference type="RefSeq" id="WP_386058101.1">
    <property type="nucleotide sequence ID" value="NZ_JBHTKL010000001.1"/>
</dbReference>
<reference evidence="3" key="1">
    <citation type="journal article" date="2019" name="Int. J. Syst. Evol. Microbiol.">
        <title>The Global Catalogue of Microorganisms (GCM) 10K type strain sequencing project: providing services to taxonomists for standard genome sequencing and annotation.</title>
        <authorList>
            <consortium name="The Broad Institute Genomics Platform"/>
            <consortium name="The Broad Institute Genome Sequencing Center for Infectious Disease"/>
            <person name="Wu L."/>
            <person name="Ma J."/>
        </authorList>
    </citation>
    <scope>NUCLEOTIDE SEQUENCE [LARGE SCALE GENOMIC DNA]</scope>
    <source>
        <strain evidence="3">CCUG 56607</strain>
    </source>
</reference>
<evidence type="ECO:0000256" key="1">
    <source>
        <dbReference type="SAM" id="Phobius"/>
    </source>
</evidence>
<feature type="transmembrane region" description="Helical" evidence="1">
    <location>
        <begin position="125"/>
        <end position="146"/>
    </location>
</feature>
<sequence>MKWLLLVVALLVILLLLLIIIKVSIDFRLDYWEEKKAFQVAVYLGFLPVYHKQFDLKDKADFLSGKDDDDKSSEGGQPDNEKLKKEILDHRLWNDMKRMANVFTIHQLDSRMIIGTGMASSTGTISGLMMGLAGVLELLFIELFIVKSRPQLKVTPSFQEKCFRVQADGIFSFRIGKAMYVWFRHVNQRSRNAG</sequence>
<dbReference type="EMBL" id="JBHTKL010000001">
    <property type="protein sequence ID" value="MFD1019044.1"/>
    <property type="molecule type" value="Genomic_DNA"/>
</dbReference>
<evidence type="ECO:0000313" key="3">
    <source>
        <dbReference type="Proteomes" id="UP001596990"/>
    </source>
</evidence>